<dbReference type="Proteomes" id="UP000479335">
    <property type="component" value="Unassembled WGS sequence"/>
</dbReference>
<reference evidence="4 5" key="1">
    <citation type="submission" date="2019-12" db="EMBL/GenBank/DDBJ databases">
        <title>Novel species isolated from a subtropical stream in China.</title>
        <authorList>
            <person name="Lu H."/>
        </authorList>
    </citation>
    <scope>NUCLEOTIDE SEQUENCE [LARGE SCALE GENOMIC DNA]</scope>
    <source>
        <strain evidence="4 5">FT135W</strain>
    </source>
</reference>
<evidence type="ECO:0000313" key="5">
    <source>
        <dbReference type="Proteomes" id="UP000479335"/>
    </source>
</evidence>
<organism evidence="4 5">
    <name type="scientific">Duganella flavida</name>
    <dbReference type="NCBI Taxonomy" id="2692175"/>
    <lineage>
        <taxon>Bacteria</taxon>
        <taxon>Pseudomonadati</taxon>
        <taxon>Pseudomonadota</taxon>
        <taxon>Betaproteobacteria</taxon>
        <taxon>Burkholderiales</taxon>
        <taxon>Oxalobacteraceae</taxon>
        <taxon>Telluria group</taxon>
        <taxon>Duganella</taxon>
    </lineage>
</organism>
<dbReference type="InterPro" id="IPR014755">
    <property type="entry name" value="Cu-Rt/internalin_Ig-like"/>
</dbReference>
<keyword evidence="5" id="KW-1185">Reference proteome</keyword>
<proteinExistence type="predicted"/>
<gene>
    <name evidence="4" type="ORF">GTP46_02390</name>
</gene>
<feature type="domain" description="SbsA Ig-like" evidence="2">
    <location>
        <begin position="472"/>
        <end position="579"/>
    </location>
</feature>
<evidence type="ECO:0000259" key="3">
    <source>
        <dbReference type="Pfam" id="PF19077"/>
    </source>
</evidence>
<accession>A0A6L8K1Z6</accession>
<dbReference type="Gene3D" id="2.60.40.10">
    <property type="entry name" value="Immunoglobulins"/>
    <property type="match status" value="3"/>
</dbReference>
<evidence type="ECO:0000313" key="4">
    <source>
        <dbReference type="EMBL" id="MYM21493.1"/>
    </source>
</evidence>
<protein>
    <recommendedName>
        <fullName evidence="6">SbsA Ig-like domain-containing protein</fullName>
    </recommendedName>
</protein>
<keyword evidence="1" id="KW-0732">Signal</keyword>
<dbReference type="RefSeq" id="WP_161005028.1">
    <property type="nucleotide sequence ID" value="NZ_WWCN01000002.1"/>
</dbReference>
<evidence type="ECO:0000259" key="2">
    <source>
        <dbReference type="Pfam" id="PF13205"/>
    </source>
</evidence>
<dbReference type="InterPro" id="IPR044016">
    <property type="entry name" value="Big_13"/>
</dbReference>
<feature type="domain" description="Bacterial Ig-like" evidence="3">
    <location>
        <begin position="249"/>
        <end position="337"/>
    </location>
</feature>
<name>A0A6L8K1Z6_9BURK</name>
<dbReference type="Gene3D" id="2.60.40.1220">
    <property type="match status" value="1"/>
</dbReference>
<sequence>MTSPALLSVSSSDNSTITLHFDSAVSAGTGAIVVSDGFSQAFVGETGLSSRIVGATDKRVLASGDTALAYSGTDIVVHLATPLKSGLNYSVTMNSGTVINTAHEPNARIGSTTLFKFTSSGASGAPATPSAVIGSDIHFTDTGVSSTDYITVSATQTMSGTYTGTLGESDFIQVSLDNGASWFKATPGEGHTWSYRGEINLSNLTHGAGDALNGTLLARVSNLAGGTSGSASHSYVYNSHPIAIEVSGAMSFSADTGTSSTDLITNTTAQTISGTYGGTLLDGQILQVSVDGGANWINAVASAGSWHTSGSINLASGANTLQARVTDAAGNTSELASADYQLLTSTVSLADHALTLPSSTDSGVSSSDGITTAASKVTLNVAGLTGFHAGDTIQILDTSHSSAVVGSYVILASDLYYGDDYFSIDEYNPTARTTVDINLGALTDGAHTLAARILDMAGNTAAASGATTVTIDSTAPTVSAIAPVEGATSVSTGLDKLVFTFDENIAIADGTVVTIVDDANPSNFQQVTLASSAASGTQLTINLGSALTSGTHYTVKGAVVTDLAGNVGITGDTPMLHFVTAGTYSGSSTPLLTMSYVDTAPASNTDTSSAQYKDGLTNNHTISVTGVAASSHWYYRTSSTDTWHLGGTANGSFTLVDGTYAMDQVQVKQTVDGIDSGITSISKPLVVDTVASTASVVGTPNAFSSGASSIGGAVAGSVDFSNEFVEVTFNHGVSWVKASTTFVGEGVSTWALSGISGSLGDNYGLRLSDQYGNISTFIKLGANNPAYYLSNSGVTYSHASDNNTIVFGGTGVDTITVGSSSVVVGGDGGTITTGSNSAITAGANVLVTTGDNSTVVTGGGSVNVVKAGANAHITTTTAQDFITLSSLTGAVLSLGTGIDSLKLSNASSFTLSSALGSSTGVDVIDFGASGTNLLNITTAASVHHLTDADHLVIDNSGGGTSTSVSLESLVWGHTGSTSGYEIYTDLSTSTIAILIATSIHVTLSTGTA</sequence>
<dbReference type="Pfam" id="PF13205">
    <property type="entry name" value="Big_5"/>
    <property type="match status" value="1"/>
</dbReference>
<dbReference type="AlphaFoldDB" id="A0A6L8K1Z6"/>
<dbReference type="EMBL" id="WWCN01000002">
    <property type="protein sequence ID" value="MYM21493.1"/>
    <property type="molecule type" value="Genomic_DNA"/>
</dbReference>
<evidence type="ECO:0000256" key="1">
    <source>
        <dbReference type="ARBA" id="ARBA00022729"/>
    </source>
</evidence>
<evidence type="ECO:0008006" key="6">
    <source>
        <dbReference type="Google" id="ProtNLM"/>
    </source>
</evidence>
<dbReference type="InterPro" id="IPR032812">
    <property type="entry name" value="SbsA_Ig"/>
</dbReference>
<dbReference type="InterPro" id="IPR013783">
    <property type="entry name" value="Ig-like_fold"/>
</dbReference>
<comment type="caution">
    <text evidence="4">The sequence shown here is derived from an EMBL/GenBank/DDBJ whole genome shotgun (WGS) entry which is preliminary data.</text>
</comment>
<dbReference type="Pfam" id="PF19077">
    <property type="entry name" value="Big_13"/>
    <property type="match status" value="1"/>
</dbReference>